<dbReference type="SUPFAM" id="SSF53474">
    <property type="entry name" value="alpha/beta-Hydrolases"/>
    <property type="match status" value="1"/>
</dbReference>
<accession>A0AAX4PCI3</accession>
<protein>
    <submittedName>
        <fullName evidence="3">Hydrolase_4 domain-containing protein</fullName>
    </submittedName>
</protein>
<dbReference type="PANTHER" id="PTHR43798">
    <property type="entry name" value="MONOACYLGLYCEROL LIPASE"/>
    <property type="match status" value="1"/>
</dbReference>
<name>A0AAX4PCI3_9CHLO</name>
<feature type="domain" description="AB hydrolase-1" evidence="2">
    <location>
        <begin position="140"/>
        <end position="238"/>
    </location>
</feature>
<organism evidence="3 4">
    <name type="scientific">Chloropicon roscoffensis</name>
    <dbReference type="NCBI Taxonomy" id="1461544"/>
    <lineage>
        <taxon>Eukaryota</taxon>
        <taxon>Viridiplantae</taxon>
        <taxon>Chlorophyta</taxon>
        <taxon>Chloropicophyceae</taxon>
        <taxon>Chloropicales</taxon>
        <taxon>Chloropicaceae</taxon>
        <taxon>Chloropicon</taxon>
    </lineage>
</organism>
<gene>
    <name evidence="3" type="ORF">HKI87_08g52620</name>
</gene>
<dbReference type="AlphaFoldDB" id="A0AAX4PCI3"/>
<feature type="region of interest" description="Disordered" evidence="1">
    <location>
        <begin position="419"/>
        <end position="454"/>
    </location>
</feature>
<proteinExistence type="predicted"/>
<feature type="compositionally biased region" description="Basic and acidic residues" evidence="1">
    <location>
        <begin position="419"/>
        <end position="437"/>
    </location>
</feature>
<dbReference type="InterPro" id="IPR029058">
    <property type="entry name" value="AB_hydrolase_fold"/>
</dbReference>
<dbReference type="Pfam" id="PF00561">
    <property type="entry name" value="Abhydrolase_1"/>
    <property type="match status" value="1"/>
</dbReference>
<reference evidence="3 4" key="1">
    <citation type="submission" date="2024-03" db="EMBL/GenBank/DDBJ databases">
        <title>Complete genome sequence of the green alga Chloropicon roscoffensis RCC1871.</title>
        <authorList>
            <person name="Lemieux C."/>
            <person name="Pombert J.-F."/>
            <person name="Otis C."/>
            <person name="Turmel M."/>
        </authorList>
    </citation>
    <scope>NUCLEOTIDE SEQUENCE [LARGE SCALE GENOMIC DNA]</scope>
    <source>
        <strain evidence="3 4">RCC1871</strain>
    </source>
</reference>
<dbReference type="Proteomes" id="UP001472866">
    <property type="component" value="Chromosome 08"/>
</dbReference>
<evidence type="ECO:0000313" key="3">
    <source>
        <dbReference type="EMBL" id="WZN63711.1"/>
    </source>
</evidence>
<dbReference type="EMBL" id="CP151508">
    <property type="protein sequence ID" value="WZN63711.1"/>
    <property type="molecule type" value="Genomic_DNA"/>
</dbReference>
<keyword evidence="3" id="KW-0378">Hydrolase</keyword>
<evidence type="ECO:0000256" key="1">
    <source>
        <dbReference type="SAM" id="MobiDB-lite"/>
    </source>
</evidence>
<dbReference type="GO" id="GO:0016787">
    <property type="term" value="F:hydrolase activity"/>
    <property type="evidence" value="ECO:0007669"/>
    <property type="project" value="UniProtKB-KW"/>
</dbReference>
<dbReference type="GO" id="GO:0016020">
    <property type="term" value="C:membrane"/>
    <property type="evidence" value="ECO:0007669"/>
    <property type="project" value="TreeGrafter"/>
</dbReference>
<evidence type="ECO:0000259" key="2">
    <source>
        <dbReference type="Pfam" id="PF00561"/>
    </source>
</evidence>
<evidence type="ECO:0000313" key="4">
    <source>
        <dbReference type="Proteomes" id="UP001472866"/>
    </source>
</evidence>
<dbReference type="PANTHER" id="PTHR43798:SF33">
    <property type="entry name" value="HYDROLASE, PUTATIVE (AFU_ORTHOLOGUE AFUA_2G14860)-RELATED"/>
    <property type="match status" value="1"/>
</dbReference>
<dbReference type="Gene3D" id="3.40.50.1820">
    <property type="entry name" value="alpha/beta hydrolase"/>
    <property type="match status" value="1"/>
</dbReference>
<dbReference type="InterPro" id="IPR050266">
    <property type="entry name" value="AB_hydrolase_sf"/>
</dbReference>
<dbReference type="InterPro" id="IPR000073">
    <property type="entry name" value="AB_hydrolase_1"/>
</dbReference>
<sequence>MTRAESVEEGFEALARGVLSRPSTARPRSRAYRSKARRYEQELLRSRGAGKSCLGSLAGAAEEEADVDDAMAKNKVLCDRILRLNAKNGLHAALQDASTSAKPPPPLPPSRFVQAESSGMTLRYLRWGSTSPSSADPAAILLHGVGEAAEAWAPIATKLAQHGFRALAPDLRGHGRSTKSSCGQYDPQSMVADLKDLVLELDLYRQPFALVGVDVGAAIATEFAAAFPKLVGVLACVDYNPLVSTSRLRHSKVQAAGAVGGEEEAAALLASPLLGDQRRTQAAAQRAVRVIFARDGSGELRPRGDPRFSFAATMASLGLSAASIQCPAVFMHSLTDEEASSLRQLNSRIETRRLQKSSGFGVSDSPLEVYTELKSWLGKAELFSTTTSARARTPESLGLRPLPEFSTLEEARKALGPRKIPDRRAVESELDRLRLEDEVSSSDEDDGSGNRLTALASNDAEYFGMVG</sequence>
<feature type="compositionally biased region" description="Acidic residues" evidence="1">
    <location>
        <begin position="438"/>
        <end position="447"/>
    </location>
</feature>
<keyword evidence="4" id="KW-1185">Reference proteome</keyword>